<dbReference type="Proteomes" id="UP000484885">
    <property type="component" value="Unassembled WGS sequence"/>
</dbReference>
<feature type="signal peptide" evidence="1">
    <location>
        <begin position="1"/>
        <end position="22"/>
    </location>
</feature>
<reference evidence="2 3" key="1">
    <citation type="submission" date="2020-02" db="EMBL/GenBank/DDBJ databases">
        <authorList>
            <person name="Zhang X.-Y."/>
        </authorList>
    </citation>
    <scope>NUCLEOTIDE SEQUENCE [LARGE SCALE GENOMIC DNA]</scope>
    <source>
        <strain evidence="2 3">C33</strain>
    </source>
</reference>
<comment type="caution">
    <text evidence="2">The sequence shown here is derived from an EMBL/GenBank/DDBJ whole genome shotgun (WGS) entry which is preliminary data.</text>
</comment>
<protein>
    <recommendedName>
        <fullName evidence="4">TonB-dependent receptor</fullName>
    </recommendedName>
</protein>
<organism evidence="2 3">
    <name type="scientific">Wenzhouxiangella limi</name>
    <dbReference type="NCBI Taxonomy" id="2707351"/>
    <lineage>
        <taxon>Bacteria</taxon>
        <taxon>Pseudomonadati</taxon>
        <taxon>Pseudomonadota</taxon>
        <taxon>Gammaproteobacteria</taxon>
        <taxon>Chromatiales</taxon>
        <taxon>Wenzhouxiangellaceae</taxon>
        <taxon>Wenzhouxiangella</taxon>
    </lineage>
</organism>
<proteinExistence type="predicted"/>
<keyword evidence="1" id="KW-0732">Signal</keyword>
<dbReference type="EMBL" id="JAAGSC010000040">
    <property type="protein sequence ID" value="NDY95533.1"/>
    <property type="molecule type" value="Genomic_DNA"/>
</dbReference>
<name>A0A845UUM5_9GAMM</name>
<evidence type="ECO:0000313" key="2">
    <source>
        <dbReference type="EMBL" id="NDY95533.1"/>
    </source>
</evidence>
<evidence type="ECO:0008006" key="4">
    <source>
        <dbReference type="Google" id="ProtNLM"/>
    </source>
</evidence>
<dbReference type="AlphaFoldDB" id="A0A845UUM5"/>
<dbReference type="RefSeq" id="WP_164210937.1">
    <property type="nucleotide sequence ID" value="NZ_JAAGSC010000040.1"/>
</dbReference>
<sequence>MRFLLYSLMLAVALTLGTGARAQLGDIESGESLQTASSQSRLSLFGARDAAGLPGPRPRLTMSLPLRGDSLPAADQDRMFSWSLEAWQLNTASLAHIQCNRLTPSIDSFLAEDCRFVEDPVPQGSVNLMRVSGQWTAAPGLDFNVGAFSARSDGGDALPAAETILFPGADPLAGMRTGEGLDAGVSFGIANEKVGDFLIGLQVARYRQRMSLLDLGLDQQRLGALAGGDLERYANSAQLALGWRRGRFSGDLLGQTRDVPVWLAPGQYGQAILNSFDLEFSWRAVRSASISIGVSNVLDAAPRSLDEPALDPVLEDPMEQIYGRIPYVRYKHDL</sequence>
<feature type="chain" id="PRO_5032534613" description="TonB-dependent receptor" evidence="1">
    <location>
        <begin position="23"/>
        <end position="334"/>
    </location>
</feature>
<gene>
    <name evidence="2" type="ORF">G3I74_07330</name>
</gene>
<accession>A0A845UUM5</accession>
<evidence type="ECO:0000313" key="3">
    <source>
        <dbReference type="Proteomes" id="UP000484885"/>
    </source>
</evidence>
<keyword evidence="3" id="KW-1185">Reference proteome</keyword>
<evidence type="ECO:0000256" key="1">
    <source>
        <dbReference type="SAM" id="SignalP"/>
    </source>
</evidence>